<protein>
    <submittedName>
        <fullName evidence="2">Uncharacterized protein</fullName>
    </submittedName>
</protein>
<dbReference type="PANTHER" id="PTHR34769:SF1">
    <property type="entry name" value="RNA POLYMERASE I AND III SUBUNIT D"/>
    <property type="match status" value="1"/>
</dbReference>
<name>A0A2R5LC60_9ACAR</name>
<dbReference type="EMBL" id="GGLE01002811">
    <property type="protein sequence ID" value="MBY06937.1"/>
    <property type="molecule type" value="Transcribed_RNA"/>
</dbReference>
<feature type="region of interest" description="Disordered" evidence="1">
    <location>
        <begin position="55"/>
        <end position="100"/>
    </location>
</feature>
<organism evidence="2">
    <name type="scientific">Ornithodoros turicata</name>
    <dbReference type="NCBI Taxonomy" id="34597"/>
    <lineage>
        <taxon>Eukaryota</taxon>
        <taxon>Metazoa</taxon>
        <taxon>Ecdysozoa</taxon>
        <taxon>Arthropoda</taxon>
        <taxon>Chelicerata</taxon>
        <taxon>Arachnida</taxon>
        <taxon>Acari</taxon>
        <taxon>Parasitiformes</taxon>
        <taxon>Ixodida</taxon>
        <taxon>Ixodoidea</taxon>
        <taxon>Argasidae</taxon>
        <taxon>Ornithodorinae</taxon>
        <taxon>Ornithodoros</taxon>
    </lineage>
</organism>
<sequence>MATSEEELERLAREEILRESRRGAERAKEFGAYGWEKPRIRPANKVFLRNTILSTVRRPQAKSAKRKDSASEPGSSLTEKNDGSKRAKPSPSGQRAKKKS</sequence>
<evidence type="ECO:0000256" key="1">
    <source>
        <dbReference type="SAM" id="MobiDB-lite"/>
    </source>
</evidence>
<dbReference type="PANTHER" id="PTHR34769">
    <property type="entry name" value="RCG42593, ISOFORM CRA_A"/>
    <property type="match status" value="1"/>
</dbReference>
<dbReference type="AlphaFoldDB" id="A0A2R5LC60"/>
<dbReference type="InterPro" id="IPR038948">
    <property type="entry name" value="POLR1D-like"/>
</dbReference>
<accession>A0A2R5LC60</accession>
<reference evidence="2" key="1">
    <citation type="submission" date="2018-03" db="EMBL/GenBank/DDBJ databases">
        <title>The relapsing fever spirochete Borrelia turicatae persists in the highly oxidative environment of its soft-bodied tick vector.</title>
        <authorList>
            <person name="Bourret T.J."/>
            <person name="Boyle W.K."/>
            <person name="Valenzuela J.G."/>
            <person name="Oliveira F."/>
            <person name="Lopez J.E."/>
        </authorList>
    </citation>
    <scope>NUCLEOTIDE SEQUENCE</scope>
    <source>
        <strain evidence="2">Kansas strain/isolate</strain>
        <tissue evidence="2">Salivary glands</tissue>
    </source>
</reference>
<proteinExistence type="predicted"/>
<evidence type="ECO:0000313" key="2">
    <source>
        <dbReference type="EMBL" id="MBY06937.1"/>
    </source>
</evidence>